<feature type="region of interest" description="Disordered" evidence="6">
    <location>
        <begin position="470"/>
        <end position="513"/>
    </location>
</feature>
<dbReference type="SUPFAM" id="SSF48317">
    <property type="entry name" value="Acid phosphatase/Vanadium-dependent haloperoxidase"/>
    <property type="match status" value="1"/>
</dbReference>
<feature type="transmembrane region" description="Helical" evidence="7">
    <location>
        <begin position="333"/>
        <end position="350"/>
    </location>
</feature>
<dbReference type="Pfam" id="PF01569">
    <property type="entry name" value="PAP2"/>
    <property type="match status" value="1"/>
</dbReference>
<feature type="transmembrane region" description="Helical" evidence="7">
    <location>
        <begin position="198"/>
        <end position="221"/>
    </location>
</feature>
<feature type="compositionally biased region" description="Polar residues" evidence="6">
    <location>
        <begin position="470"/>
        <end position="496"/>
    </location>
</feature>
<keyword evidence="5 7" id="KW-0472">Membrane</keyword>
<feature type="transmembrane region" description="Helical" evidence="7">
    <location>
        <begin position="362"/>
        <end position="381"/>
    </location>
</feature>
<dbReference type="GO" id="GO:0046839">
    <property type="term" value="P:phospholipid dephosphorylation"/>
    <property type="evidence" value="ECO:0007669"/>
    <property type="project" value="TreeGrafter"/>
</dbReference>
<dbReference type="CDD" id="cd03384">
    <property type="entry name" value="PAP2_wunen"/>
    <property type="match status" value="1"/>
</dbReference>
<evidence type="ECO:0000256" key="1">
    <source>
        <dbReference type="ARBA" id="ARBA00004141"/>
    </source>
</evidence>
<dbReference type="PANTHER" id="PTHR10165">
    <property type="entry name" value="LIPID PHOSPHATE PHOSPHATASE"/>
    <property type="match status" value="1"/>
</dbReference>
<dbReference type="InterPro" id="IPR043216">
    <property type="entry name" value="PAP-like"/>
</dbReference>
<evidence type="ECO:0000313" key="9">
    <source>
        <dbReference type="EMBL" id="CAF1376796.1"/>
    </source>
</evidence>
<evidence type="ECO:0000256" key="3">
    <source>
        <dbReference type="ARBA" id="ARBA00022692"/>
    </source>
</evidence>
<feature type="transmembrane region" description="Helical" evidence="7">
    <location>
        <begin position="242"/>
        <end position="264"/>
    </location>
</feature>
<proteinExistence type="inferred from homology"/>
<feature type="domain" description="Phosphatidic acid phosphatase type 2/haloperoxidase" evidence="8">
    <location>
        <begin position="248"/>
        <end position="405"/>
    </location>
</feature>
<sequence>MHSYNRIDRASSGINQENHDKKEAEQPSGDLYPNKKTTRKRYVLEKYPPSRQTPAYNPLNYSFRPITPPYFDKNGYERPRANHSNNERRQINLPTRDRQIQYTTGFQKNVESSPISEINFAMNKISGNTRPNKDMEVEIRPKRSRRRQLLNNLFDVLAIAATAIIFGLIYLLAKPSPRGFFCDDTSIRYPIKPDTIPMWLLGVYGGLGPVIIFCIVEIWVVRPFDCGRRSNLNNIKRRRIDYLKTILQTIFLFGLGIATCFLITEVGKRTIGRLRPYYLTLCNPNWANIECTKTILSFSGPVSVPQYITNHNCNETVLDKDLREARLSFPSGHASYSTFAFVFLFVYFEARLICPHVQFLKPFLQCICIAIAFYTCLSRVIDFKHHPTDVIGGAIVGLCIAIFAAVRVGTYLWSFGVYCETVDETKKDRLPQDERVPIPGVETRQNGGLRGNDQIQLETIQQHRQPHITTSFYNNTPYNGNSISTTEPRSTSNVTFNGVRRESPSQRFDGPNN</sequence>
<evidence type="ECO:0000313" key="11">
    <source>
        <dbReference type="Proteomes" id="UP000663855"/>
    </source>
</evidence>
<dbReference type="GO" id="GO:0006644">
    <property type="term" value="P:phospholipid metabolic process"/>
    <property type="evidence" value="ECO:0007669"/>
    <property type="project" value="InterPro"/>
</dbReference>
<protein>
    <recommendedName>
        <fullName evidence="8">Phosphatidic acid phosphatase type 2/haloperoxidase domain-containing protein</fullName>
    </recommendedName>
</protein>
<evidence type="ECO:0000256" key="7">
    <source>
        <dbReference type="SAM" id="Phobius"/>
    </source>
</evidence>
<dbReference type="GO" id="GO:0008195">
    <property type="term" value="F:phosphatidate phosphatase activity"/>
    <property type="evidence" value="ECO:0007669"/>
    <property type="project" value="TreeGrafter"/>
</dbReference>
<dbReference type="InterPro" id="IPR036938">
    <property type="entry name" value="PAP2/HPO_sf"/>
</dbReference>
<dbReference type="Gene3D" id="1.20.144.10">
    <property type="entry name" value="Phosphatidic acid phosphatase type 2/haloperoxidase"/>
    <property type="match status" value="1"/>
</dbReference>
<evidence type="ECO:0000256" key="5">
    <source>
        <dbReference type="ARBA" id="ARBA00023136"/>
    </source>
</evidence>
<name>A0A815J7I3_9BILA</name>
<comment type="caution">
    <text evidence="9">The sequence shown here is derived from an EMBL/GenBank/DDBJ whole genome shotgun (WGS) entry which is preliminary data.</text>
</comment>
<accession>A0A815J7I3</accession>
<gene>
    <name evidence="10" type="ORF">BYL167_LOCUS4662</name>
    <name evidence="9" type="ORF">CJN711_LOCUS20731</name>
</gene>
<evidence type="ECO:0000313" key="10">
    <source>
        <dbReference type="EMBL" id="CAF3830292.1"/>
    </source>
</evidence>
<dbReference type="Proteomes" id="UP000663855">
    <property type="component" value="Unassembled WGS sequence"/>
</dbReference>
<dbReference type="PANTHER" id="PTHR10165:SF103">
    <property type="entry name" value="PHOSPHOLIPID PHOSPHATASE HOMOLOG 1.2 HOMOLOG"/>
    <property type="match status" value="1"/>
</dbReference>
<evidence type="ECO:0000256" key="2">
    <source>
        <dbReference type="ARBA" id="ARBA00008816"/>
    </source>
</evidence>
<evidence type="ECO:0000259" key="8">
    <source>
        <dbReference type="SMART" id="SM00014"/>
    </source>
</evidence>
<reference evidence="9" key="1">
    <citation type="submission" date="2021-02" db="EMBL/GenBank/DDBJ databases">
        <authorList>
            <person name="Nowell W R."/>
        </authorList>
    </citation>
    <scope>NUCLEOTIDE SEQUENCE</scope>
</reference>
<organism evidence="9 11">
    <name type="scientific">Rotaria magnacalcarata</name>
    <dbReference type="NCBI Taxonomy" id="392030"/>
    <lineage>
        <taxon>Eukaryota</taxon>
        <taxon>Metazoa</taxon>
        <taxon>Spiralia</taxon>
        <taxon>Gnathifera</taxon>
        <taxon>Rotifera</taxon>
        <taxon>Eurotatoria</taxon>
        <taxon>Bdelloidea</taxon>
        <taxon>Philodinida</taxon>
        <taxon>Philodinidae</taxon>
        <taxon>Rotaria</taxon>
    </lineage>
</organism>
<feature type="transmembrane region" description="Helical" evidence="7">
    <location>
        <begin position="149"/>
        <end position="173"/>
    </location>
</feature>
<dbReference type="GO" id="GO:0007165">
    <property type="term" value="P:signal transduction"/>
    <property type="evidence" value="ECO:0007669"/>
    <property type="project" value="TreeGrafter"/>
</dbReference>
<keyword evidence="3 7" id="KW-0812">Transmembrane</keyword>
<dbReference type="Proteomes" id="UP000681967">
    <property type="component" value="Unassembled WGS sequence"/>
</dbReference>
<comment type="similarity">
    <text evidence="2">Belongs to the PA-phosphatase related phosphoesterase family.</text>
</comment>
<evidence type="ECO:0000256" key="4">
    <source>
        <dbReference type="ARBA" id="ARBA00022989"/>
    </source>
</evidence>
<dbReference type="EMBL" id="CAJOBH010001003">
    <property type="protein sequence ID" value="CAF3830292.1"/>
    <property type="molecule type" value="Genomic_DNA"/>
</dbReference>
<keyword evidence="4 7" id="KW-1133">Transmembrane helix</keyword>
<dbReference type="AlphaFoldDB" id="A0A815J7I3"/>
<feature type="region of interest" description="Disordered" evidence="6">
    <location>
        <begin position="1"/>
        <end position="61"/>
    </location>
</feature>
<feature type="transmembrane region" description="Helical" evidence="7">
    <location>
        <begin position="393"/>
        <end position="419"/>
    </location>
</feature>
<evidence type="ECO:0000256" key="6">
    <source>
        <dbReference type="SAM" id="MobiDB-lite"/>
    </source>
</evidence>
<comment type="subcellular location">
    <subcellularLocation>
        <location evidence="1">Membrane</location>
        <topology evidence="1">Multi-pass membrane protein</topology>
    </subcellularLocation>
</comment>
<dbReference type="InterPro" id="IPR000326">
    <property type="entry name" value="PAP2/HPO"/>
</dbReference>
<dbReference type="GO" id="GO:0005886">
    <property type="term" value="C:plasma membrane"/>
    <property type="evidence" value="ECO:0007669"/>
    <property type="project" value="TreeGrafter"/>
</dbReference>
<dbReference type="EMBL" id="CAJNOV010009722">
    <property type="protein sequence ID" value="CAF1376796.1"/>
    <property type="molecule type" value="Genomic_DNA"/>
</dbReference>
<dbReference type="SMART" id="SM00014">
    <property type="entry name" value="acidPPc"/>
    <property type="match status" value="1"/>
</dbReference>